<organism evidence="2 3">
    <name type="scientific">Hymenobacter yonginensis</name>
    <dbReference type="NCBI Taxonomy" id="748197"/>
    <lineage>
        <taxon>Bacteria</taxon>
        <taxon>Pseudomonadati</taxon>
        <taxon>Bacteroidota</taxon>
        <taxon>Cytophagia</taxon>
        <taxon>Cytophagales</taxon>
        <taxon>Hymenobacteraceae</taxon>
        <taxon>Hymenobacter</taxon>
    </lineage>
</organism>
<dbReference type="SUPFAM" id="SSF82784">
    <property type="entry name" value="OsmC-like"/>
    <property type="match status" value="1"/>
</dbReference>
<dbReference type="InterPro" id="IPR036102">
    <property type="entry name" value="OsmC/Ohrsf"/>
</dbReference>
<dbReference type="Gene3D" id="3.30.300.20">
    <property type="match status" value="1"/>
</dbReference>
<proteinExistence type="predicted"/>
<dbReference type="InterPro" id="IPR003718">
    <property type="entry name" value="OsmC/Ohr_fam"/>
</dbReference>
<keyword evidence="3" id="KW-1185">Reference proteome</keyword>
<name>A0ABY7PV49_9BACT</name>
<feature type="region of interest" description="Disordered" evidence="1">
    <location>
        <begin position="1"/>
        <end position="24"/>
    </location>
</feature>
<dbReference type="InterPro" id="IPR019904">
    <property type="entry name" value="Peroxiredoxin_OsmC"/>
</dbReference>
<accession>A0ABY7PV49</accession>
<dbReference type="Pfam" id="PF02566">
    <property type="entry name" value="OsmC"/>
    <property type="match status" value="1"/>
</dbReference>
<evidence type="ECO:0000313" key="2">
    <source>
        <dbReference type="EMBL" id="WBO86525.1"/>
    </source>
</evidence>
<sequence>MSIIQRSAAAQWHGRGTDGTGQLSTGSTVLQEARYSYRSRFAEGGVGTNPEELLAAAHAGCFAMKLAFNLQSAGFTADHIHAQCAVALHEGCIVSSHLTVDAAVPGLSAEQFERFVNDASQNCPVSKVLQATITYQAILA</sequence>
<dbReference type="InterPro" id="IPR015946">
    <property type="entry name" value="KH_dom-like_a/b"/>
</dbReference>
<dbReference type="PANTHER" id="PTHR42830">
    <property type="entry name" value="OSMOTICALLY INDUCIBLE FAMILY PROTEIN"/>
    <property type="match status" value="1"/>
</dbReference>
<reference evidence="2 3" key="1">
    <citation type="journal article" date="2011" name="Int. J. Syst. Evol. Microbiol.">
        <title>Hymenobacter yonginensis sp. nov., isolated from a mesotrophic artificial lake.</title>
        <authorList>
            <person name="Joung Y."/>
            <person name="Cho S.H."/>
            <person name="Kim H."/>
            <person name="Kim S.B."/>
            <person name="Joh K."/>
        </authorList>
    </citation>
    <scope>NUCLEOTIDE SEQUENCE [LARGE SCALE GENOMIC DNA]</scope>
    <source>
        <strain evidence="2 3">KCTC 22745</strain>
    </source>
</reference>
<dbReference type="PANTHER" id="PTHR42830:SF1">
    <property type="entry name" value="OSMOTICALLY INDUCIBLE FAMILY PROTEIN"/>
    <property type="match status" value="1"/>
</dbReference>
<dbReference type="Proteomes" id="UP001211872">
    <property type="component" value="Chromosome"/>
</dbReference>
<dbReference type="EMBL" id="CP115396">
    <property type="protein sequence ID" value="WBO86525.1"/>
    <property type="molecule type" value="Genomic_DNA"/>
</dbReference>
<evidence type="ECO:0000256" key="1">
    <source>
        <dbReference type="SAM" id="MobiDB-lite"/>
    </source>
</evidence>
<dbReference type="InterPro" id="IPR052707">
    <property type="entry name" value="OsmC_Ohr_Peroxiredoxin"/>
</dbReference>
<gene>
    <name evidence="2" type="ORF">O9Z63_09740</name>
</gene>
<evidence type="ECO:0000313" key="3">
    <source>
        <dbReference type="Proteomes" id="UP001211872"/>
    </source>
</evidence>
<dbReference type="NCBIfam" id="TIGR03562">
    <property type="entry name" value="osmo_induc_OsmC"/>
    <property type="match status" value="1"/>
</dbReference>
<protein>
    <submittedName>
        <fullName evidence="2">OsmC family peroxiredoxin</fullName>
    </submittedName>
</protein>
<dbReference type="RefSeq" id="WP_270129136.1">
    <property type="nucleotide sequence ID" value="NZ_CP115396.1"/>
</dbReference>